<comment type="caution">
    <text evidence="2">The sequence shown here is derived from an EMBL/GenBank/DDBJ whole genome shotgun (WGS) entry which is preliminary data.</text>
</comment>
<organism evidence="2 3">
    <name type="scientific">Thiohalocapsa marina</name>
    <dbReference type="NCBI Taxonomy" id="424902"/>
    <lineage>
        <taxon>Bacteria</taxon>
        <taxon>Pseudomonadati</taxon>
        <taxon>Pseudomonadota</taxon>
        <taxon>Gammaproteobacteria</taxon>
        <taxon>Chromatiales</taxon>
        <taxon>Chromatiaceae</taxon>
        <taxon>Thiohalocapsa</taxon>
    </lineage>
</organism>
<evidence type="ECO:0000313" key="3">
    <source>
        <dbReference type="Proteomes" id="UP000322981"/>
    </source>
</evidence>
<name>A0A5M8FNZ6_9GAMM</name>
<proteinExistence type="predicted"/>
<feature type="compositionally biased region" description="Polar residues" evidence="1">
    <location>
        <begin position="115"/>
        <end position="133"/>
    </location>
</feature>
<dbReference type="RefSeq" id="WP_150092551.1">
    <property type="nucleotide sequence ID" value="NZ_VWXX01000010.1"/>
</dbReference>
<gene>
    <name evidence="2" type="ORF">F2Q65_08970</name>
</gene>
<sequence length="214" mass="23728">MILKAIIEDQEYTLNVPDAVLAGAGGFFDQLDRDMDQGWQMSRDWVDAPTQLQRCQIIADKLLSALEKENHKVGMLMAGYILDRLPAVESVELDIAGEIQNNHFNFRQPAAEAPATSSALGKNRAAETQASQHPSDRNASDQNGPGQRLSRLQAMTQAGNDVTKVFKVGKAWRFSVYDAERGGWQESPLIASEQEAERLRQAAVKQRYEALVAE</sequence>
<keyword evidence="3" id="KW-1185">Reference proteome</keyword>
<dbReference type="Proteomes" id="UP000322981">
    <property type="component" value="Unassembled WGS sequence"/>
</dbReference>
<protein>
    <submittedName>
        <fullName evidence="2">Uncharacterized protein</fullName>
    </submittedName>
</protein>
<dbReference type="EMBL" id="VWXX01000010">
    <property type="protein sequence ID" value="KAA6185396.1"/>
    <property type="molecule type" value="Genomic_DNA"/>
</dbReference>
<evidence type="ECO:0000313" key="2">
    <source>
        <dbReference type="EMBL" id="KAA6185396.1"/>
    </source>
</evidence>
<evidence type="ECO:0000256" key="1">
    <source>
        <dbReference type="SAM" id="MobiDB-lite"/>
    </source>
</evidence>
<dbReference type="OrthoDB" id="5624469at2"/>
<accession>A0A5M8FNZ6</accession>
<feature type="region of interest" description="Disordered" evidence="1">
    <location>
        <begin position="111"/>
        <end position="148"/>
    </location>
</feature>
<reference evidence="2 3" key="1">
    <citation type="submission" date="2019-09" db="EMBL/GenBank/DDBJ databases">
        <title>Whole-genome sequence of the purple sulfur bacterium Thiohalocapsa marina DSM 19078.</title>
        <authorList>
            <person name="Kyndt J.A."/>
            <person name="Meyer T.E."/>
        </authorList>
    </citation>
    <scope>NUCLEOTIDE SEQUENCE [LARGE SCALE GENOMIC DNA]</scope>
    <source>
        <strain evidence="2 3">DSM 19078</strain>
    </source>
</reference>
<dbReference type="AlphaFoldDB" id="A0A5M8FNZ6"/>